<organism evidence="1">
    <name type="scientific">Darwinula stevensoni</name>
    <dbReference type="NCBI Taxonomy" id="69355"/>
    <lineage>
        <taxon>Eukaryota</taxon>
        <taxon>Metazoa</taxon>
        <taxon>Ecdysozoa</taxon>
        <taxon>Arthropoda</taxon>
        <taxon>Crustacea</taxon>
        <taxon>Oligostraca</taxon>
        <taxon>Ostracoda</taxon>
        <taxon>Podocopa</taxon>
        <taxon>Podocopida</taxon>
        <taxon>Darwinulocopina</taxon>
        <taxon>Darwinuloidea</taxon>
        <taxon>Darwinulidae</taxon>
        <taxon>Darwinula</taxon>
    </lineage>
</organism>
<name>A0A7R9FQ02_9CRUS</name>
<protein>
    <submittedName>
        <fullName evidence="1">Uncharacterized protein</fullName>
    </submittedName>
</protein>
<dbReference type="EMBL" id="LR902415">
    <property type="protein sequence ID" value="CAD7250510.1"/>
    <property type="molecule type" value="Genomic_DNA"/>
</dbReference>
<sequence length="479" mass="55686">MQHQKKETFIETSVSPEIVMERASAHRNLTYVDFIPECLEEGGLFSTSVYQPFSVLMARGNEWLARNADWEAVTCESLELKTSDQVRTERMIYCEHGERRTAYVRCLRLWLRRRNNLDEPPQQLGYVNCVPEVVEQKTFGSPKFLPLSGMIVKVNEMFRANPLPGKIITIETQEMKVDSYSGDLDPDRSYWEERGDAQKLFVFVIRIFFQTGFSRHETVERQEIGIVDFSPTCENPGGFFSHPTYESFSSMVRRMSVWCQGQSNIRITNIQSVEYKLKHDQLDTQRTWYTEHGGVNTGIRPNRRNPSIEYKLKHGQLDTQRTWYTEHGDVKTYYVRILRVAFVPTEEIHLPPYTLTCRTFLPIQLERGGMFKAPEYESMSQTRDRVAAWMELVGATLISAETSAIRLNTGGERKMGPEATYTFNETTQRHQGNTTHRHSVTERWIYVIRLYLDGEYEEPPAELLPPIPEIKEEDSCIII</sequence>
<keyword evidence="2" id="KW-1185">Reference proteome</keyword>
<dbReference type="OrthoDB" id="9992480at2759"/>
<dbReference type="AlphaFoldDB" id="A0A7R9FQ02"/>
<evidence type="ECO:0000313" key="1">
    <source>
        <dbReference type="EMBL" id="CAD7250510.1"/>
    </source>
</evidence>
<accession>A0A7R9FQ02</accession>
<gene>
    <name evidence="1" type="ORF">DSTB1V02_LOCUS10283</name>
</gene>
<dbReference type="EMBL" id="CAJPEV010002898">
    <property type="protein sequence ID" value="CAG0898365.1"/>
    <property type="molecule type" value="Genomic_DNA"/>
</dbReference>
<dbReference type="Proteomes" id="UP000677054">
    <property type="component" value="Unassembled WGS sequence"/>
</dbReference>
<evidence type="ECO:0000313" key="2">
    <source>
        <dbReference type="Proteomes" id="UP000677054"/>
    </source>
</evidence>
<reference evidence="1" key="1">
    <citation type="submission" date="2020-11" db="EMBL/GenBank/DDBJ databases">
        <authorList>
            <person name="Tran Van P."/>
        </authorList>
    </citation>
    <scope>NUCLEOTIDE SEQUENCE</scope>
</reference>
<proteinExistence type="predicted"/>